<dbReference type="PROSITE" id="PS00262">
    <property type="entry name" value="INSULIN"/>
    <property type="match status" value="1"/>
</dbReference>
<dbReference type="SUPFAM" id="SSF56994">
    <property type="entry name" value="Insulin-like"/>
    <property type="match status" value="1"/>
</dbReference>
<comment type="subunit">
    <text evidence="3">Heterodimer of a B chain and an A chain linked by two disulfide bonds.</text>
</comment>
<dbReference type="SMART" id="SM00078">
    <property type="entry name" value="IlGF"/>
    <property type="match status" value="1"/>
</dbReference>
<dbReference type="InterPro" id="IPR016179">
    <property type="entry name" value="Insulin-like"/>
</dbReference>
<accession>A0A667HL16</accession>
<evidence type="ECO:0000259" key="12">
    <source>
        <dbReference type="SMART" id="SM00078"/>
    </source>
</evidence>
<evidence type="ECO:0000313" key="13">
    <source>
        <dbReference type="Ensembl" id="ENSLCNP00005020503.1"/>
    </source>
</evidence>
<feature type="domain" description="Insulin-like" evidence="12">
    <location>
        <begin position="31"/>
        <end position="181"/>
    </location>
</feature>
<dbReference type="InterPro" id="IPR036438">
    <property type="entry name" value="Insulin-like_sf"/>
</dbReference>
<feature type="region of interest" description="Disordered" evidence="10">
    <location>
        <begin position="131"/>
        <end position="150"/>
    </location>
</feature>
<feature type="signal peptide" evidence="11">
    <location>
        <begin position="1"/>
        <end position="25"/>
    </location>
</feature>
<comment type="function">
    <text evidence="8">Relaxin is an ovarian hormone that acts with estrogen to produce dilatation of the birth canal in many mammals.</text>
</comment>
<keyword evidence="5" id="KW-0165">Cleavage on pair of basic residues</keyword>
<feature type="chain" id="PRO_5025529264" evidence="11">
    <location>
        <begin position="26"/>
        <end position="181"/>
    </location>
</feature>
<organism evidence="13 14">
    <name type="scientific">Lynx canadensis</name>
    <name type="common">Canada lynx</name>
    <name type="synonym">Felis canadensis</name>
    <dbReference type="NCBI Taxonomy" id="61383"/>
    <lineage>
        <taxon>Eukaryota</taxon>
        <taxon>Metazoa</taxon>
        <taxon>Chordata</taxon>
        <taxon>Craniata</taxon>
        <taxon>Vertebrata</taxon>
        <taxon>Euteleostomi</taxon>
        <taxon>Mammalia</taxon>
        <taxon>Eutheria</taxon>
        <taxon>Laurasiatheria</taxon>
        <taxon>Carnivora</taxon>
        <taxon>Feliformia</taxon>
        <taxon>Felidae</taxon>
        <taxon>Felinae</taxon>
        <taxon>Lynx</taxon>
    </lineage>
</organism>
<evidence type="ECO:0000256" key="7">
    <source>
        <dbReference type="ARBA" id="ARBA00023157"/>
    </source>
</evidence>
<dbReference type="Pfam" id="PF00049">
    <property type="entry name" value="Insulin"/>
    <property type="match status" value="1"/>
</dbReference>
<comment type="similarity">
    <text evidence="2 9">Belongs to the insulin family.</text>
</comment>
<dbReference type="PRINTS" id="PR02004">
    <property type="entry name" value="RELAXIN"/>
</dbReference>
<evidence type="ECO:0000256" key="5">
    <source>
        <dbReference type="ARBA" id="ARBA00022685"/>
    </source>
</evidence>
<evidence type="ECO:0000256" key="10">
    <source>
        <dbReference type="SAM" id="MobiDB-lite"/>
    </source>
</evidence>
<evidence type="ECO:0000256" key="4">
    <source>
        <dbReference type="ARBA" id="ARBA00022525"/>
    </source>
</evidence>
<dbReference type="CDD" id="cd04365">
    <property type="entry name" value="IlGF_relaxin_like"/>
    <property type="match status" value="1"/>
</dbReference>
<evidence type="ECO:0000256" key="6">
    <source>
        <dbReference type="ARBA" id="ARBA00022702"/>
    </source>
</evidence>
<keyword evidence="14" id="KW-1185">Reference proteome</keyword>
<proteinExistence type="inferred from homology"/>
<name>A0A667HL16_LYNCA</name>
<evidence type="ECO:0000256" key="9">
    <source>
        <dbReference type="RuleBase" id="RU000406"/>
    </source>
</evidence>
<keyword evidence="4 9" id="KW-0964">Secreted</keyword>
<dbReference type="AlphaFoldDB" id="A0A667HL16"/>
<dbReference type="GO" id="GO:0005179">
    <property type="term" value="F:hormone activity"/>
    <property type="evidence" value="ECO:0007669"/>
    <property type="project" value="UniProtKB-KW"/>
</dbReference>
<sequence>MLRLFLSHLLGVWLLLSLRVREIPAQQQEVLKACGREYVRLQIRICGSLSWGKNSQQHREPRQAPAALPEIVSSSITSGVEALNGMLEYIPDLPQELKATLSEREPSFRELQPSLKDSNLNLEEVEKSILGRQNEAEDQSLSQSGRSRLDAHSRIKRSDYIRYSDRCCNVGCTRKELANLC</sequence>
<dbReference type="InterPro" id="IPR022421">
    <property type="entry name" value="Relaxin"/>
</dbReference>
<comment type="subcellular location">
    <subcellularLocation>
        <location evidence="1 9">Secreted</location>
    </subcellularLocation>
</comment>
<dbReference type="GO" id="GO:0005576">
    <property type="term" value="C:extracellular region"/>
    <property type="evidence" value="ECO:0007669"/>
    <property type="project" value="UniProtKB-SubCell"/>
</dbReference>
<dbReference type="Ensembl" id="ENSLCNT00005022947.1">
    <property type="protein sequence ID" value="ENSLCNP00005020503.1"/>
    <property type="gene ID" value="ENSLCNG00005013384.1"/>
</dbReference>
<dbReference type="Proteomes" id="UP000472241">
    <property type="component" value="Unplaced"/>
</dbReference>
<keyword evidence="11" id="KW-0732">Signal</keyword>
<evidence type="ECO:0000313" key="14">
    <source>
        <dbReference type="Proteomes" id="UP000472241"/>
    </source>
</evidence>
<evidence type="ECO:0000256" key="11">
    <source>
        <dbReference type="SAM" id="SignalP"/>
    </source>
</evidence>
<dbReference type="RefSeq" id="XP_030149122.1">
    <property type="nucleotide sequence ID" value="XM_030293262.1"/>
</dbReference>
<keyword evidence="6" id="KW-0372">Hormone</keyword>
<evidence type="ECO:0000256" key="1">
    <source>
        <dbReference type="ARBA" id="ARBA00004613"/>
    </source>
</evidence>
<protein>
    <submittedName>
        <fullName evidence="13">Prorelaxin</fullName>
    </submittedName>
</protein>
<dbReference type="InterPro" id="IPR051042">
    <property type="entry name" value="Repro_Hormone_Insulin-like"/>
</dbReference>
<evidence type="ECO:0000256" key="3">
    <source>
        <dbReference type="ARBA" id="ARBA00011207"/>
    </source>
</evidence>
<keyword evidence="7" id="KW-1015">Disulfide bond</keyword>
<dbReference type="PANTHER" id="PTHR12004:SF13">
    <property type="entry name" value="PRORELAXIN H2"/>
    <property type="match status" value="1"/>
</dbReference>
<dbReference type="InterPro" id="IPR022353">
    <property type="entry name" value="Insulin_CS"/>
</dbReference>
<dbReference type="GeneID" id="115499387"/>
<evidence type="ECO:0000256" key="2">
    <source>
        <dbReference type="ARBA" id="ARBA00009034"/>
    </source>
</evidence>
<gene>
    <name evidence="13" type="primary">LOC115499387</name>
</gene>
<evidence type="ECO:0000256" key="8">
    <source>
        <dbReference type="ARBA" id="ARBA00037079"/>
    </source>
</evidence>
<reference evidence="13" key="2">
    <citation type="submission" date="2025-09" db="UniProtKB">
        <authorList>
            <consortium name="Ensembl"/>
        </authorList>
    </citation>
    <scope>IDENTIFICATION</scope>
</reference>
<reference evidence="13" key="1">
    <citation type="submission" date="2025-08" db="UniProtKB">
        <authorList>
            <consortium name="Ensembl"/>
        </authorList>
    </citation>
    <scope>IDENTIFICATION</scope>
</reference>
<dbReference type="PANTHER" id="PTHR12004">
    <property type="entry name" value="RELAXIN"/>
    <property type="match status" value="1"/>
</dbReference>